<dbReference type="InterPro" id="IPR050194">
    <property type="entry name" value="Glycosyltransferase_grp1"/>
</dbReference>
<comment type="caution">
    <text evidence="4">The sequence shown here is derived from an EMBL/GenBank/DDBJ whole genome shotgun (WGS) entry which is preliminary data.</text>
</comment>
<keyword evidence="5" id="KW-1185">Reference proteome</keyword>
<dbReference type="Pfam" id="PF00534">
    <property type="entry name" value="Glycos_transf_1"/>
    <property type="match status" value="1"/>
</dbReference>
<dbReference type="PANTHER" id="PTHR45947:SF3">
    <property type="entry name" value="SULFOQUINOVOSYL TRANSFERASE SQD2"/>
    <property type="match status" value="1"/>
</dbReference>
<dbReference type="Proteomes" id="UP001268864">
    <property type="component" value="Unassembled WGS sequence"/>
</dbReference>
<dbReference type="RefSeq" id="WP_310899416.1">
    <property type="nucleotide sequence ID" value="NZ_JAMQOS010000001.1"/>
</dbReference>
<dbReference type="EMBL" id="JAMQOS010000001">
    <property type="protein sequence ID" value="MDS0281582.1"/>
    <property type="molecule type" value="Genomic_DNA"/>
</dbReference>
<dbReference type="PANTHER" id="PTHR45947">
    <property type="entry name" value="SULFOQUINOVOSYL TRANSFERASE SQD2"/>
    <property type="match status" value="1"/>
</dbReference>
<proteinExistence type="predicted"/>
<dbReference type="SUPFAM" id="SSF53756">
    <property type="entry name" value="UDP-Glycosyltransferase/glycogen phosphorylase"/>
    <property type="match status" value="1"/>
</dbReference>
<dbReference type="Gene3D" id="3.40.50.2000">
    <property type="entry name" value="Glycogen Phosphorylase B"/>
    <property type="match status" value="2"/>
</dbReference>
<reference evidence="4 5" key="1">
    <citation type="submission" date="2022-06" db="EMBL/GenBank/DDBJ databases">
        <title>Halomicroarcula sp. a new haloarchaeum isolate from saline soil.</title>
        <authorList>
            <person name="Strakova D."/>
            <person name="Galisteo C."/>
            <person name="Sanchez-Porro C."/>
            <person name="Ventosa A."/>
        </authorList>
    </citation>
    <scope>NUCLEOTIDE SEQUENCE [LARGE SCALE GENOMIC DNA]</scope>
    <source>
        <strain evidence="4 5">S3CR25-11</strain>
    </source>
</reference>
<sequence>MADRDSYVFVSQRYPPEKGGNASRIRDLAVNVADDASVTVLAPPACYPPGNFERSWERCETERRDGVVVHRLWSWQPRVENPGLARRLPYYLLFALHATLWLAWHHRSTDAVLTSTPPITTGIPGLAAAFLGTPWVVDVRDLWIDNSVALGYVDADSPLVRASRWFQGLVLGTADRITVTTQSLGTAVTEKYGAALDDRIRHLPNGVDTTLFEPTTERDEPAPDRSETADTRPDDEAEPPVVVYTGNLGSAQPLEPCIRAMDELSHDATLRFVGDGDERSRLEALTERLGLADRVEFVGLVDREAVPAHINGAAVGLAPIKDTSELAYAMPTKAYEYLACGVPLVVTGRGEVRRFVEDSGGGRHAEVDPAAIAEELDALLDSPERRRRLGTAGREHVVEAYDRANIADRLEDLLSSLAGADDAEVASETRAVRA</sequence>
<feature type="region of interest" description="Disordered" evidence="1">
    <location>
        <begin position="206"/>
        <end position="240"/>
    </location>
</feature>
<evidence type="ECO:0000313" key="5">
    <source>
        <dbReference type="Proteomes" id="UP001268864"/>
    </source>
</evidence>
<organism evidence="4 5">
    <name type="scientific">Haloarcula onubensis</name>
    <dbReference type="NCBI Taxonomy" id="2950539"/>
    <lineage>
        <taxon>Archaea</taxon>
        <taxon>Methanobacteriati</taxon>
        <taxon>Methanobacteriota</taxon>
        <taxon>Stenosarchaea group</taxon>
        <taxon>Halobacteria</taxon>
        <taxon>Halobacteriales</taxon>
        <taxon>Haloarculaceae</taxon>
        <taxon>Haloarcula</taxon>
    </lineage>
</organism>
<evidence type="ECO:0000256" key="1">
    <source>
        <dbReference type="SAM" id="MobiDB-lite"/>
    </source>
</evidence>
<evidence type="ECO:0000259" key="2">
    <source>
        <dbReference type="Pfam" id="PF00534"/>
    </source>
</evidence>
<dbReference type="InterPro" id="IPR028098">
    <property type="entry name" value="Glyco_trans_4-like_N"/>
</dbReference>
<feature type="domain" description="Glycosyl transferase family 1" evidence="2">
    <location>
        <begin position="237"/>
        <end position="395"/>
    </location>
</feature>
<accession>A0ABU2FMR2</accession>
<dbReference type="Pfam" id="PF13579">
    <property type="entry name" value="Glyco_trans_4_4"/>
    <property type="match status" value="1"/>
</dbReference>
<protein>
    <submittedName>
        <fullName evidence="4">Glycosyltransferase family 4 protein</fullName>
    </submittedName>
</protein>
<feature type="domain" description="Glycosyltransferase subfamily 4-like N-terminal" evidence="3">
    <location>
        <begin position="19"/>
        <end position="206"/>
    </location>
</feature>
<evidence type="ECO:0000259" key="3">
    <source>
        <dbReference type="Pfam" id="PF13579"/>
    </source>
</evidence>
<dbReference type="InterPro" id="IPR001296">
    <property type="entry name" value="Glyco_trans_1"/>
</dbReference>
<dbReference type="CDD" id="cd03794">
    <property type="entry name" value="GT4_WbuB-like"/>
    <property type="match status" value="1"/>
</dbReference>
<evidence type="ECO:0000313" key="4">
    <source>
        <dbReference type="EMBL" id="MDS0281582.1"/>
    </source>
</evidence>
<name>A0ABU2FMR2_9EURY</name>
<feature type="compositionally biased region" description="Basic and acidic residues" evidence="1">
    <location>
        <begin position="215"/>
        <end position="234"/>
    </location>
</feature>
<gene>
    <name evidence="4" type="ORF">NDI86_05555</name>
</gene>